<feature type="compositionally biased region" description="Basic residues" evidence="1">
    <location>
        <begin position="28"/>
        <end position="45"/>
    </location>
</feature>
<dbReference type="InterPro" id="IPR056024">
    <property type="entry name" value="DUF7605"/>
</dbReference>
<evidence type="ECO:0000313" key="4">
    <source>
        <dbReference type="EMBL" id="KAJ5557173.1"/>
    </source>
</evidence>
<feature type="region of interest" description="Disordered" evidence="1">
    <location>
        <begin position="120"/>
        <end position="142"/>
    </location>
</feature>
<dbReference type="Proteomes" id="UP001220324">
    <property type="component" value="Unassembled WGS sequence"/>
</dbReference>
<sequence>MDDNSSSCTRAHQSSKNASSTYSAPYPKTKRQRTSRSFRRSKKKTNALTQPKNRCTSNSLKPSTKREHAPDTVEPSIKCRKSSSRAGSSEILLGDIAYHKCTPSPSSPATAVPVESVLCDKAPEPDSLPSHNPPETSRSSEEGTQAIVPFHENELDDFGSEPLPKAPIYDHGLQRGIRDVRKQLARLSRTIRLSEVVGDQSSNLTELKDETEKLANFQYPKFRTVGFIGTSGEGKSSLINSLLDQPNIARASASGTACTSVVIEFRYVSNSNPQPYTLEAFFMNSEEIRELLEELLRSFRLYHCESSFNDIGSIDEKESLMDAADRAEGTLKSLFESQPDWGLDFLRDESEGAEKTILVKLEGWALAEVSRRPGSHDSLVYTVISDDLKGCIEQLDYLAADSHTGGGPVFWPFTKLLRVYLKSPILRTGLVIADLPGFRDLNYARVRATNKYLSHSCDEIFIVSSIARCCSDQSIPDIKGRCADKPYHIAIYPEEEARGESTYAEEIGSMNDELDKLDDQLNEVRLSSRMNMEEAMRGFELMNQIEDLDLERKKLMITTRDDRVKRGLSQSYPGTGVLCVSNSLYKTYCSGEQRLADAYIDLSGIRELREYCRLIPAAIQLSMTMAYLNHQIPAHLGSIRQWALAGADFVSANEAPALRAVLSKVAASLRKDLHSPQGYVDPVQRNLNTLFDGDILQKIRLSQDTWTSQCAKLCEDWYKWHHSTIGTFVRHNGDWKTRAVGYRCWNKELVAKPGAELIPHWQSIHQWLKSQSDILNKSISNSIQQVCTLLRQNLHHAPQSLGNLLSVMESRQQNINYVVQCHILEISRSTNATMRDMSDGYASSFMADLMRPAYLECTKTTGTGCTLKRKDIISNHVQTSQLFVQYHDRAKTDYAKVVKGHFDSLQKGIAAELEKIERDLNSVIGGEGEILEAHKKPSLTEQVILEIECVQAILDRAQFDLVEATSRV</sequence>
<dbReference type="Pfam" id="PF24564">
    <property type="entry name" value="DUF7605"/>
    <property type="match status" value="1"/>
</dbReference>
<accession>A0AAD6D849</accession>
<feature type="region of interest" description="Disordered" evidence="1">
    <location>
        <begin position="1"/>
        <end position="87"/>
    </location>
</feature>
<dbReference type="Pfam" id="PF00350">
    <property type="entry name" value="Dynamin_N"/>
    <property type="match status" value="1"/>
</dbReference>
<protein>
    <submittedName>
        <fullName evidence="4">Uncharacterized protein</fullName>
    </submittedName>
</protein>
<evidence type="ECO:0000313" key="5">
    <source>
        <dbReference type="Proteomes" id="UP001220324"/>
    </source>
</evidence>
<feature type="domain" description="Dynamin N-terminal" evidence="2">
    <location>
        <begin position="225"/>
        <end position="474"/>
    </location>
</feature>
<dbReference type="AlphaFoldDB" id="A0AAD6D849"/>
<evidence type="ECO:0000259" key="2">
    <source>
        <dbReference type="Pfam" id="PF00350"/>
    </source>
</evidence>
<dbReference type="PANTHER" id="PTHR36681:SF3">
    <property type="entry name" value="NUCLEAR GTPASE, GERMINAL CENTER-ASSOCIATED, TANDEM DUPLICATE 3"/>
    <property type="match status" value="1"/>
</dbReference>
<evidence type="ECO:0000259" key="3">
    <source>
        <dbReference type="Pfam" id="PF24564"/>
    </source>
</evidence>
<feature type="domain" description="DUF7605" evidence="3">
    <location>
        <begin position="703"/>
        <end position="883"/>
    </location>
</feature>
<dbReference type="PANTHER" id="PTHR36681">
    <property type="entry name" value="NUCLEAR GTPASE, GERMINAL CENTER-ASSOCIATED, TANDEM DUPLICATE 3"/>
    <property type="match status" value="1"/>
</dbReference>
<dbReference type="InterPro" id="IPR045063">
    <property type="entry name" value="Dynamin_N"/>
</dbReference>
<evidence type="ECO:0000256" key="1">
    <source>
        <dbReference type="SAM" id="MobiDB-lite"/>
    </source>
</evidence>
<feature type="compositionally biased region" description="Polar residues" evidence="1">
    <location>
        <begin position="46"/>
        <end position="62"/>
    </location>
</feature>
<gene>
    <name evidence="4" type="ORF">N7494_001088</name>
</gene>
<feature type="compositionally biased region" description="Polar residues" evidence="1">
    <location>
        <begin position="1"/>
        <end position="23"/>
    </location>
</feature>
<dbReference type="Gene3D" id="3.40.50.300">
    <property type="entry name" value="P-loop containing nucleotide triphosphate hydrolases"/>
    <property type="match status" value="1"/>
</dbReference>
<keyword evidence="5" id="KW-1185">Reference proteome</keyword>
<dbReference type="SUPFAM" id="SSF52540">
    <property type="entry name" value="P-loop containing nucleoside triphosphate hydrolases"/>
    <property type="match status" value="1"/>
</dbReference>
<proteinExistence type="predicted"/>
<dbReference type="EMBL" id="JAQIZZ010000001">
    <property type="protein sequence ID" value="KAJ5557173.1"/>
    <property type="molecule type" value="Genomic_DNA"/>
</dbReference>
<name>A0AAD6D849_9EURO</name>
<organism evidence="4 5">
    <name type="scientific">Penicillium frequentans</name>
    <dbReference type="NCBI Taxonomy" id="3151616"/>
    <lineage>
        <taxon>Eukaryota</taxon>
        <taxon>Fungi</taxon>
        <taxon>Dikarya</taxon>
        <taxon>Ascomycota</taxon>
        <taxon>Pezizomycotina</taxon>
        <taxon>Eurotiomycetes</taxon>
        <taxon>Eurotiomycetidae</taxon>
        <taxon>Eurotiales</taxon>
        <taxon>Aspergillaceae</taxon>
        <taxon>Penicillium</taxon>
    </lineage>
</organism>
<comment type="caution">
    <text evidence="4">The sequence shown here is derived from an EMBL/GenBank/DDBJ whole genome shotgun (WGS) entry which is preliminary data.</text>
</comment>
<dbReference type="InterPro" id="IPR027417">
    <property type="entry name" value="P-loop_NTPase"/>
</dbReference>
<reference evidence="4 5" key="1">
    <citation type="journal article" date="2023" name="IMA Fungus">
        <title>Comparative genomic study of the Penicillium genus elucidates a diverse pangenome and 15 lateral gene transfer events.</title>
        <authorList>
            <person name="Petersen C."/>
            <person name="Sorensen T."/>
            <person name="Nielsen M.R."/>
            <person name="Sondergaard T.E."/>
            <person name="Sorensen J.L."/>
            <person name="Fitzpatrick D.A."/>
            <person name="Frisvad J.C."/>
            <person name="Nielsen K.L."/>
        </authorList>
    </citation>
    <scope>NUCLEOTIDE SEQUENCE [LARGE SCALE GENOMIC DNA]</scope>
    <source>
        <strain evidence="4 5">IBT 35679</strain>
    </source>
</reference>